<evidence type="ECO:0000256" key="1">
    <source>
        <dbReference type="SAM" id="MobiDB-lite"/>
    </source>
</evidence>
<accession>A0A9P4PM49</accession>
<dbReference type="EMBL" id="MU001499">
    <property type="protein sequence ID" value="KAF2445424.1"/>
    <property type="molecule type" value="Genomic_DNA"/>
</dbReference>
<sequence length="148" mass="17297">MNHHQLTLETRLINTRQTFMIEEMKAMMLEQNEKKIKNDILSAERERTGIDESLHELSLTANTPRENTEQQQPPQSLLDEESKKAKQELIHELQHQKALIESFRQFCEEALSKAVYQRTGAKIKGVTVKRGWTGYQWVLRSGRQAARH</sequence>
<dbReference type="AlphaFoldDB" id="A0A9P4PM49"/>
<evidence type="ECO:0000313" key="2">
    <source>
        <dbReference type="EMBL" id="KAF2445424.1"/>
    </source>
</evidence>
<dbReference type="OrthoDB" id="432483at2759"/>
<protein>
    <submittedName>
        <fullName evidence="2">Uncharacterized protein</fullName>
    </submittedName>
</protein>
<reference evidence="2" key="1">
    <citation type="journal article" date="2020" name="Stud. Mycol.">
        <title>101 Dothideomycetes genomes: a test case for predicting lifestyles and emergence of pathogens.</title>
        <authorList>
            <person name="Haridas S."/>
            <person name="Albert R."/>
            <person name="Binder M."/>
            <person name="Bloem J."/>
            <person name="Labutti K."/>
            <person name="Salamov A."/>
            <person name="Andreopoulos B."/>
            <person name="Baker S."/>
            <person name="Barry K."/>
            <person name="Bills G."/>
            <person name="Bluhm B."/>
            <person name="Cannon C."/>
            <person name="Castanera R."/>
            <person name="Culley D."/>
            <person name="Daum C."/>
            <person name="Ezra D."/>
            <person name="Gonzalez J."/>
            <person name="Henrissat B."/>
            <person name="Kuo A."/>
            <person name="Liang C."/>
            <person name="Lipzen A."/>
            <person name="Lutzoni F."/>
            <person name="Magnuson J."/>
            <person name="Mondo S."/>
            <person name="Nolan M."/>
            <person name="Ohm R."/>
            <person name="Pangilinan J."/>
            <person name="Park H.-J."/>
            <person name="Ramirez L."/>
            <person name="Alfaro M."/>
            <person name="Sun H."/>
            <person name="Tritt A."/>
            <person name="Yoshinaga Y."/>
            <person name="Zwiers L.-H."/>
            <person name="Turgeon B."/>
            <person name="Goodwin S."/>
            <person name="Spatafora J."/>
            <person name="Crous P."/>
            <person name="Grigoriev I."/>
        </authorList>
    </citation>
    <scope>NUCLEOTIDE SEQUENCE</scope>
    <source>
        <strain evidence="2">CBS 690.94</strain>
    </source>
</reference>
<dbReference type="Proteomes" id="UP000799764">
    <property type="component" value="Unassembled WGS sequence"/>
</dbReference>
<proteinExistence type="predicted"/>
<evidence type="ECO:0000313" key="3">
    <source>
        <dbReference type="Proteomes" id="UP000799764"/>
    </source>
</evidence>
<feature type="compositionally biased region" description="Polar residues" evidence="1">
    <location>
        <begin position="59"/>
        <end position="75"/>
    </location>
</feature>
<keyword evidence="3" id="KW-1185">Reference proteome</keyword>
<gene>
    <name evidence="2" type="ORF">P171DRAFT_484108</name>
</gene>
<organism evidence="2 3">
    <name type="scientific">Karstenula rhodostoma CBS 690.94</name>
    <dbReference type="NCBI Taxonomy" id="1392251"/>
    <lineage>
        <taxon>Eukaryota</taxon>
        <taxon>Fungi</taxon>
        <taxon>Dikarya</taxon>
        <taxon>Ascomycota</taxon>
        <taxon>Pezizomycotina</taxon>
        <taxon>Dothideomycetes</taxon>
        <taxon>Pleosporomycetidae</taxon>
        <taxon>Pleosporales</taxon>
        <taxon>Massarineae</taxon>
        <taxon>Didymosphaeriaceae</taxon>
        <taxon>Karstenula</taxon>
    </lineage>
</organism>
<name>A0A9P4PM49_9PLEO</name>
<comment type="caution">
    <text evidence="2">The sequence shown here is derived from an EMBL/GenBank/DDBJ whole genome shotgun (WGS) entry which is preliminary data.</text>
</comment>
<feature type="region of interest" description="Disordered" evidence="1">
    <location>
        <begin position="47"/>
        <end position="84"/>
    </location>
</feature>